<dbReference type="Gene3D" id="3.40.718.10">
    <property type="entry name" value="Isopropylmalate Dehydrogenase"/>
    <property type="match status" value="1"/>
</dbReference>
<dbReference type="Pfam" id="PF12947">
    <property type="entry name" value="EGF_3"/>
    <property type="match status" value="1"/>
</dbReference>
<dbReference type="InterPro" id="IPR024731">
    <property type="entry name" value="NELL2-like_EGF"/>
</dbReference>
<dbReference type="InterPro" id="IPR000742">
    <property type="entry name" value="EGF"/>
</dbReference>
<accession>A0A4U1EGG9</accession>
<dbReference type="CDD" id="cd00054">
    <property type="entry name" value="EGF_CA"/>
    <property type="match status" value="1"/>
</dbReference>
<dbReference type="SMART" id="SM00179">
    <property type="entry name" value="EGF_CA"/>
    <property type="match status" value="1"/>
</dbReference>
<evidence type="ECO:0000256" key="9">
    <source>
        <dbReference type="PROSITE-ProRule" id="PRU00076"/>
    </source>
</evidence>
<dbReference type="FunFam" id="2.10.25.10:FF:000038">
    <property type="entry name" value="Fibrillin 2"/>
    <property type="match status" value="1"/>
</dbReference>
<evidence type="ECO:0000256" key="4">
    <source>
        <dbReference type="ARBA" id="ARBA00022536"/>
    </source>
</evidence>
<evidence type="ECO:0000256" key="2">
    <source>
        <dbReference type="ARBA" id="ARBA00011525"/>
    </source>
</evidence>
<evidence type="ECO:0000313" key="11">
    <source>
        <dbReference type="EMBL" id="TKC35319.1"/>
    </source>
</evidence>
<keyword evidence="7" id="KW-1015">Disulfide bond</keyword>
<dbReference type="GO" id="GO:0006102">
    <property type="term" value="P:isocitrate metabolic process"/>
    <property type="evidence" value="ECO:0007669"/>
    <property type="project" value="TreeGrafter"/>
</dbReference>
<protein>
    <recommendedName>
        <fullName evidence="10">EGF-like domain-containing protein</fullName>
    </recommendedName>
</protein>
<dbReference type="PROSITE" id="PS50026">
    <property type="entry name" value="EGF_3"/>
    <property type="match status" value="1"/>
</dbReference>
<evidence type="ECO:0000256" key="1">
    <source>
        <dbReference type="ARBA" id="ARBA00007769"/>
    </source>
</evidence>
<keyword evidence="8" id="KW-0325">Glycoprotein</keyword>
<evidence type="ECO:0000256" key="3">
    <source>
        <dbReference type="ARBA" id="ARBA00022532"/>
    </source>
</evidence>
<feature type="domain" description="EGF-like" evidence="10">
    <location>
        <begin position="1"/>
        <end position="40"/>
    </location>
</feature>
<dbReference type="Gene3D" id="2.10.25.10">
    <property type="entry name" value="Laminin"/>
    <property type="match status" value="1"/>
</dbReference>
<evidence type="ECO:0000259" key="10">
    <source>
        <dbReference type="PROSITE" id="PS50026"/>
    </source>
</evidence>
<dbReference type="InterPro" id="IPR001881">
    <property type="entry name" value="EGF-like_Ca-bd_dom"/>
</dbReference>
<dbReference type="SMART" id="SM00181">
    <property type="entry name" value="EGF"/>
    <property type="match status" value="1"/>
</dbReference>
<reference evidence="12" key="1">
    <citation type="journal article" date="2019" name="IScience">
        <title>Narwhal Genome Reveals Long-Term Low Genetic Diversity despite Current Large Abundance Size.</title>
        <authorList>
            <person name="Westbury M.V."/>
            <person name="Petersen B."/>
            <person name="Garde E."/>
            <person name="Heide-Jorgensen M.P."/>
            <person name="Lorenzen E.D."/>
        </authorList>
    </citation>
    <scope>NUCLEOTIDE SEQUENCE [LARGE SCALE GENOMIC DNA]</scope>
</reference>
<keyword evidence="4 9" id="KW-0245">EGF-like domain</keyword>
<comment type="similarity">
    <text evidence="1">Belongs to the isocitrate and isopropylmalate dehydrogenases family.</text>
</comment>
<dbReference type="PANTHER" id="PTHR11835">
    <property type="entry name" value="DECARBOXYLATING DEHYDROGENASES-ISOCITRATE, ISOPROPYLMALATE, TARTRATE"/>
    <property type="match status" value="1"/>
</dbReference>
<comment type="caution">
    <text evidence="11">The sequence shown here is derived from an EMBL/GenBank/DDBJ whole genome shotgun (WGS) entry which is preliminary data.</text>
</comment>
<evidence type="ECO:0000256" key="8">
    <source>
        <dbReference type="ARBA" id="ARBA00023180"/>
    </source>
</evidence>
<evidence type="ECO:0000256" key="5">
    <source>
        <dbReference type="ARBA" id="ARBA00022729"/>
    </source>
</evidence>
<dbReference type="GO" id="GO:0006099">
    <property type="term" value="P:tricarboxylic acid cycle"/>
    <property type="evidence" value="ECO:0007669"/>
    <property type="project" value="UniProtKB-KW"/>
</dbReference>
<dbReference type="GO" id="GO:0005739">
    <property type="term" value="C:mitochondrion"/>
    <property type="evidence" value="ECO:0007669"/>
    <property type="project" value="TreeGrafter"/>
</dbReference>
<dbReference type="InterPro" id="IPR024084">
    <property type="entry name" value="IsoPropMal-DH-like_dom"/>
</dbReference>
<dbReference type="PROSITE" id="PS01186">
    <property type="entry name" value="EGF_2"/>
    <property type="match status" value="1"/>
</dbReference>
<dbReference type="GO" id="GO:0005509">
    <property type="term" value="F:calcium ion binding"/>
    <property type="evidence" value="ECO:0007669"/>
    <property type="project" value="InterPro"/>
</dbReference>
<organism evidence="11 12">
    <name type="scientific">Monodon monoceros</name>
    <name type="common">Narwhal</name>
    <name type="synonym">Ceratodon monodon</name>
    <dbReference type="NCBI Taxonomy" id="40151"/>
    <lineage>
        <taxon>Eukaryota</taxon>
        <taxon>Metazoa</taxon>
        <taxon>Chordata</taxon>
        <taxon>Craniata</taxon>
        <taxon>Vertebrata</taxon>
        <taxon>Euteleostomi</taxon>
        <taxon>Mammalia</taxon>
        <taxon>Eutheria</taxon>
        <taxon>Laurasiatheria</taxon>
        <taxon>Artiodactyla</taxon>
        <taxon>Whippomorpha</taxon>
        <taxon>Cetacea</taxon>
        <taxon>Odontoceti</taxon>
        <taxon>Monodontidae</taxon>
        <taxon>Monodon</taxon>
    </lineage>
</organism>
<sequence>HDECGSGQHNCDENAICTNTVQGYSCTCKPGYVGNGTICRVQFHIIKSHINKEGQHHVDGDHCNNSSIKIAVSVGHPKGAFKSIRFSREITVLFRFLIRVQLYLKAYSLTSRIDALVIIDEMTNKLNRAVCWGYDRISVQNRVQGRRDNCDRGKNFGSRIPPKEASSSQEEKHIFLHKLNLYLWIMALKMLTAARCPVKAMFPPTILGHSWEIFLGHETSLRSFSFKHNIPPAAKHVCVPVDFEEVQITSTSSEEEEVHSAIMAVHQNHVALKGNFETDYNLPPSHKSQNSVFRGTLDLYVSVIRFKSLLGAQDIDILVVRESTEGEYSNLEHESVKGVIALKIIPKAKLLHVAEYAFQLAQQMGCEKVTAVYKANIMKLGDGLFLQCCREVASCYPQLIFEGMIVDNTTMQLVSWPQQFDVMVMPSLYGNIVNNVCTELVGGAGLVPSANYGHIYAVFEMASRQSGKTITNKNVANPTAMLLASCVILDYLKFHSSATSIRIAVLASMENKDIQTPDIGGQGTTSDVIQNIIDDINCSEMQRFYNGSSEMSHVTKKPLSSFTIAKTNISMWLSHGSPVIPEKPSPVLILATANDAAEWQADLLGMKNYDEKKV</sequence>
<dbReference type="SUPFAM" id="SSF53659">
    <property type="entry name" value="Isocitrate/Isopropylmalate dehydrogenase-like"/>
    <property type="match status" value="1"/>
</dbReference>
<evidence type="ECO:0000256" key="7">
    <source>
        <dbReference type="ARBA" id="ARBA00023157"/>
    </source>
</evidence>
<dbReference type="PANTHER" id="PTHR11835:SF54">
    <property type="entry name" value="ISOCITRATE DEHYDROGENASE [NAD] GAMMA 2, MITOCHONDRIAL-RELATED"/>
    <property type="match status" value="1"/>
</dbReference>
<gene>
    <name evidence="11" type="ORF">EI555_006093</name>
</gene>
<keyword evidence="5" id="KW-0732">Signal</keyword>
<keyword evidence="3" id="KW-0816">Tricarboxylic acid cycle</keyword>
<dbReference type="SUPFAM" id="SSF57196">
    <property type="entry name" value="EGF/Laminin"/>
    <property type="match status" value="1"/>
</dbReference>
<name>A0A4U1EGG9_MONMO</name>
<evidence type="ECO:0000313" key="12">
    <source>
        <dbReference type="Proteomes" id="UP000308365"/>
    </source>
</evidence>
<dbReference type="Pfam" id="PF00180">
    <property type="entry name" value="Iso_dh"/>
    <property type="match status" value="1"/>
</dbReference>
<dbReference type="AlphaFoldDB" id="A0A4U1EGG9"/>
<comment type="caution">
    <text evidence="9">Lacks conserved residue(s) required for the propagation of feature annotation.</text>
</comment>
<dbReference type="InterPro" id="IPR000152">
    <property type="entry name" value="EGF-type_Asp/Asn_hydroxyl_site"/>
</dbReference>
<dbReference type="PROSITE" id="PS00010">
    <property type="entry name" value="ASX_HYDROXYL"/>
    <property type="match status" value="1"/>
</dbReference>
<keyword evidence="6" id="KW-0677">Repeat</keyword>
<proteinExistence type="inferred from homology"/>
<dbReference type="EMBL" id="RWIC01001566">
    <property type="protein sequence ID" value="TKC35319.1"/>
    <property type="molecule type" value="Genomic_DNA"/>
</dbReference>
<comment type="subunit">
    <text evidence="2">Heterooligomer of subunits alpha (IDH3A), beta (IDH3B), and gamma (IDH3G) in the apparent ratio of 2:1:1. The heterodimer containing one IDH3A and one IDH3B subunit and the heterodimer containing one IDH3A and one IDH3G subunit assemble into a heterotetramer (which contains two subunits of IDH3A, one of IDH3B and one of IDH3G) and further into the heterooctamer.</text>
</comment>
<feature type="non-terminal residue" evidence="11">
    <location>
        <position position="1"/>
    </location>
</feature>
<dbReference type="SMART" id="SM01329">
    <property type="entry name" value="Iso_dh"/>
    <property type="match status" value="1"/>
</dbReference>
<dbReference type="Proteomes" id="UP000308365">
    <property type="component" value="Unassembled WGS sequence"/>
</dbReference>
<evidence type="ECO:0000256" key="6">
    <source>
        <dbReference type="ARBA" id="ARBA00022737"/>
    </source>
</evidence>